<protein>
    <recommendedName>
        <fullName evidence="3">CARDB protein</fullName>
    </recommendedName>
</protein>
<name>A0ABY7HIT9_9BACT</name>
<evidence type="ECO:0000313" key="2">
    <source>
        <dbReference type="Proteomes" id="UP001164459"/>
    </source>
</evidence>
<dbReference type="InterPro" id="IPR013783">
    <property type="entry name" value="Ig-like_fold"/>
</dbReference>
<organism evidence="1 2">
    <name type="scientific">Nannocystis punicea</name>
    <dbReference type="NCBI Taxonomy" id="2995304"/>
    <lineage>
        <taxon>Bacteria</taxon>
        <taxon>Pseudomonadati</taxon>
        <taxon>Myxococcota</taxon>
        <taxon>Polyangia</taxon>
        <taxon>Nannocystales</taxon>
        <taxon>Nannocystaceae</taxon>
        <taxon>Nannocystis</taxon>
    </lineage>
</organism>
<reference evidence="1" key="1">
    <citation type="submission" date="2022-11" db="EMBL/GenBank/DDBJ databases">
        <title>Minimal conservation of predation-associated metabolite biosynthetic gene clusters underscores biosynthetic potential of Myxococcota including descriptions for ten novel species: Archangium lansinium sp. nov., Myxococcus landrumus sp. nov., Nannocystis bai.</title>
        <authorList>
            <person name="Ahearne A."/>
            <person name="Stevens C."/>
            <person name="Dowd S."/>
        </authorList>
    </citation>
    <scope>NUCLEOTIDE SEQUENCE</scope>
    <source>
        <strain evidence="1">Fl3</strain>
    </source>
</reference>
<evidence type="ECO:0008006" key="3">
    <source>
        <dbReference type="Google" id="ProtNLM"/>
    </source>
</evidence>
<gene>
    <name evidence="1" type="ORF">O0S08_24245</name>
</gene>
<keyword evidence="2" id="KW-1185">Reference proteome</keyword>
<sequence>MPAVEPPNWKTDGLNNYRQNVQPEGEFSAPDLTASLFPRCEGPYGLIARVRNIGQAAVPAGVTVGFYEGDPDMGGVKLGEGTTKKALYPAEAEDVAIDVPNPSMALTDGSTPVYVVLDDGMPEHLWQECRTENNKVAGSGYCVMPG</sequence>
<dbReference type="Proteomes" id="UP001164459">
    <property type="component" value="Chromosome"/>
</dbReference>
<evidence type="ECO:0000313" key="1">
    <source>
        <dbReference type="EMBL" id="WAS99251.1"/>
    </source>
</evidence>
<accession>A0ABY7HIT9</accession>
<proteinExistence type="predicted"/>
<dbReference type="EMBL" id="CP114040">
    <property type="protein sequence ID" value="WAS99251.1"/>
    <property type="molecule type" value="Genomic_DNA"/>
</dbReference>
<dbReference type="RefSeq" id="WP_269041612.1">
    <property type="nucleotide sequence ID" value="NZ_CP114040.1"/>
</dbReference>
<dbReference type="Gene3D" id="2.60.40.10">
    <property type="entry name" value="Immunoglobulins"/>
    <property type="match status" value="1"/>
</dbReference>